<dbReference type="STRING" id="1033802.SSPSH_002565"/>
<evidence type="ECO:0000313" key="2">
    <source>
        <dbReference type="EMBL" id="ERJ18484.1"/>
    </source>
</evidence>
<organism evidence="2 3">
    <name type="scientific">Salinisphaera shabanensis E1L3A</name>
    <dbReference type="NCBI Taxonomy" id="1033802"/>
    <lineage>
        <taxon>Bacteria</taxon>
        <taxon>Pseudomonadati</taxon>
        <taxon>Pseudomonadota</taxon>
        <taxon>Gammaproteobacteria</taxon>
        <taxon>Salinisphaerales</taxon>
        <taxon>Salinisphaeraceae</taxon>
        <taxon>Salinisphaera</taxon>
    </lineage>
</organism>
<reference evidence="2 3" key="2">
    <citation type="journal article" date="2013" name="PLoS ONE">
        <title>INDIGO - INtegrated Data Warehouse of MIcrobial GenOmes with Examples from the Red Sea Extremophiles.</title>
        <authorList>
            <person name="Alam I."/>
            <person name="Antunes A."/>
            <person name="Kamau A.A."/>
            <person name="Ba Alawi W."/>
            <person name="Kalkatawi M."/>
            <person name="Stingl U."/>
            <person name="Bajic V.B."/>
        </authorList>
    </citation>
    <scope>NUCLEOTIDE SEQUENCE [LARGE SCALE GENOMIC DNA]</scope>
    <source>
        <strain evidence="2 3">E1L3A</strain>
    </source>
</reference>
<sequence>MIERYPSPRKTMKRLLLASLVVACTGVFAAPSSGEKPDDDFSQANRLLFMTDHLQNLQPPATLDYEFSHRADDGESYDDRVVLDIEQGDGAGKQVAVDFLSGDRHRYVPDVGNARGNPIIMMFLQNDVSTLAQRTGGSWRYFQRQIKFALQDKAQVTQETARFDGNTVAVKRIQLLPYASEKTHREKMAGAAQRRYTFVLSDDVPGGVLEISAETPAAQGQVASLDKLTLTPSPANEDVG</sequence>
<feature type="signal peptide" evidence="1">
    <location>
        <begin position="1"/>
        <end position="29"/>
    </location>
</feature>
<protein>
    <recommendedName>
        <fullName evidence="4">Membrane lipoprotein</fullName>
    </recommendedName>
</protein>
<gene>
    <name evidence="2" type="ORF">SSPSH_002565</name>
</gene>
<keyword evidence="1" id="KW-0732">Signal</keyword>
<name>U2FQV9_9GAMM</name>
<dbReference type="eggNOG" id="ENOG5032R98">
    <property type="taxonomic scope" value="Bacteria"/>
</dbReference>
<proteinExistence type="predicted"/>
<accession>U2FQV9</accession>
<dbReference type="AlphaFoldDB" id="U2FQV9"/>
<keyword evidence="3" id="KW-1185">Reference proteome</keyword>
<comment type="caution">
    <text evidence="2">The sequence shown here is derived from an EMBL/GenBank/DDBJ whole genome shotgun (WGS) entry which is preliminary data.</text>
</comment>
<reference evidence="2 3" key="1">
    <citation type="journal article" date="2011" name="J. Bacteriol.">
        <title>Genome sequence of Salinisphaera shabanensis, a gammaproteobacterium from the harsh, variable environment of the brine-seawater interface of the Shaban Deep in the Red Sea.</title>
        <authorList>
            <person name="Antunes A."/>
            <person name="Alam I."/>
            <person name="Bajic V.B."/>
            <person name="Stingl U."/>
        </authorList>
    </citation>
    <scope>NUCLEOTIDE SEQUENCE [LARGE SCALE GENOMIC DNA]</scope>
    <source>
        <strain evidence="2 3">E1L3A</strain>
    </source>
</reference>
<evidence type="ECO:0000256" key="1">
    <source>
        <dbReference type="SAM" id="SignalP"/>
    </source>
</evidence>
<evidence type="ECO:0000313" key="3">
    <source>
        <dbReference type="Proteomes" id="UP000006242"/>
    </source>
</evidence>
<feature type="chain" id="PRO_5004626802" description="Membrane lipoprotein" evidence="1">
    <location>
        <begin position="30"/>
        <end position="240"/>
    </location>
</feature>
<dbReference type="EMBL" id="AFNV02000018">
    <property type="protein sequence ID" value="ERJ18484.1"/>
    <property type="molecule type" value="Genomic_DNA"/>
</dbReference>
<dbReference type="Proteomes" id="UP000006242">
    <property type="component" value="Unassembled WGS sequence"/>
</dbReference>
<evidence type="ECO:0008006" key="4">
    <source>
        <dbReference type="Google" id="ProtNLM"/>
    </source>
</evidence>